<comment type="similarity">
    <text evidence="3">Belongs to the AAA ATPase family.</text>
</comment>
<dbReference type="InterPro" id="IPR041569">
    <property type="entry name" value="AAA_lid_3"/>
</dbReference>
<sequence length="460" mass="49801">MDPNQIAIDALKGAVAASPGNLELVRQLVELMMGIGRDDEAEEQAKAALTRFPDRRGMKRLMAEVFFRRGKDSHAAVIVETLLAESGDDADALLLQCRLQQRRGDIHGAVATYREAVDQDEGSRDLELESLLGLRDFDPSESEAIPEALGGPFGGSSDDGDEDDEDSSVLPALENNLSDGFESVGGMESVKEQIRLKILYPLQHAEMYAAYGKKIGGGILLYGPPGCGKTHLARATAGEVGAGFLSVGINDVLDMWVGNSEKNLHSIFDKARRSKPCVLFFDEVDALGASRSDMRRSGGRQMINQFLSELDGVEANNEGVLILAATNTPWHLDSAFRRPGRFDRVIFVPPPDAAGREAVLKIHLQGKPTDSVDYGKVAAKTDGFSGADLKSVIDVCVEQKLTDAIASGMPKPIVTKDLLAAAKTIRPSVKEWFSTARNHALYANEGGAYDEVLDYLKVKR</sequence>
<keyword evidence="7" id="KW-1185">Reference proteome</keyword>
<dbReference type="Pfam" id="PF00004">
    <property type="entry name" value="AAA"/>
    <property type="match status" value="1"/>
</dbReference>
<evidence type="ECO:0000313" key="6">
    <source>
        <dbReference type="EMBL" id="SMP53966.1"/>
    </source>
</evidence>
<dbReference type="Pfam" id="PF17862">
    <property type="entry name" value="AAA_lid_3"/>
    <property type="match status" value="1"/>
</dbReference>
<evidence type="ECO:0000256" key="1">
    <source>
        <dbReference type="ARBA" id="ARBA00022741"/>
    </source>
</evidence>
<dbReference type="Pfam" id="PF14559">
    <property type="entry name" value="TPR_19"/>
    <property type="match status" value="1"/>
</dbReference>
<proteinExistence type="inferred from homology"/>
<comment type="caution">
    <text evidence="6">The sequence shown here is derived from an EMBL/GenBank/DDBJ whole genome shotgun (WGS) entry which is preliminary data.</text>
</comment>
<dbReference type="PANTHER" id="PTHR23077">
    <property type="entry name" value="AAA-FAMILY ATPASE"/>
    <property type="match status" value="1"/>
</dbReference>
<dbReference type="InterPro" id="IPR050168">
    <property type="entry name" value="AAA_ATPase_domain"/>
</dbReference>
<dbReference type="SUPFAM" id="SSF52540">
    <property type="entry name" value="P-loop containing nucleoside triphosphate hydrolases"/>
    <property type="match status" value="1"/>
</dbReference>
<evidence type="ECO:0000256" key="3">
    <source>
        <dbReference type="RuleBase" id="RU003651"/>
    </source>
</evidence>
<organism evidence="6 7">
    <name type="scientific">Neorhodopirellula lusitana</name>
    <dbReference type="NCBI Taxonomy" id="445327"/>
    <lineage>
        <taxon>Bacteria</taxon>
        <taxon>Pseudomonadati</taxon>
        <taxon>Planctomycetota</taxon>
        <taxon>Planctomycetia</taxon>
        <taxon>Pirellulales</taxon>
        <taxon>Pirellulaceae</taxon>
        <taxon>Neorhodopirellula</taxon>
    </lineage>
</organism>
<feature type="compositionally biased region" description="Acidic residues" evidence="4">
    <location>
        <begin position="158"/>
        <end position="167"/>
    </location>
</feature>
<evidence type="ECO:0000256" key="2">
    <source>
        <dbReference type="ARBA" id="ARBA00022840"/>
    </source>
</evidence>
<evidence type="ECO:0000259" key="5">
    <source>
        <dbReference type="SMART" id="SM00382"/>
    </source>
</evidence>
<feature type="domain" description="AAA+ ATPase" evidence="5">
    <location>
        <begin position="215"/>
        <end position="352"/>
    </location>
</feature>
<dbReference type="InterPro" id="IPR003593">
    <property type="entry name" value="AAA+_ATPase"/>
</dbReference>
<dbReference type="PANTHER" id="PTHR23077:SF171">
    <property type="entry name" value="NUCLEAR VALOSIN-CONTAINING PROTEIN-LIKE"/>
    <property type="match status" value="1"/>
</dbReference>
<dbReference type="Gene3D" id="3.40.50.300">
    <property type="entry name" value="P-loop containing nucleotide triphosphate hydrolases"/>
    <property type="match status" value="1"/>
</dbReference>
<name>A0ABY1PZD1_9BACT</name>
<dbReference type="InterPro" id="IPR003959">
    <property type="entry name" value="ATPase_AAA_core"/>
</dbReference>
<dbReference type="SUPFAM" id="SSF48452">
    <property type="entry name" value="TPR-like"/>
    <property type="match status" value="1"/>
</dbReference>
<dbReference type="InterPro" id="IPR003960">
    <property type="entry name" value="ATPase_AAA_CS"/>
</dbReference>
<dbReference type="EMBL" id="FXUG01000004">
    <property type="protein sequence ID" value="SMP53966.1"/>
    <property type="molecule type" value="Genomic_DNA"/>
</dbReference>
<reference evidence="6 7" key="1">
    <citation type="submission" date="2017-05" db="EMBL/GenBank/DDBJ databases">
        <authorList>
            <person name="Varghese N."/>
            <person name="Submissions S."/>
        </authorList>
    </citation>
    <scope>NUCLEOTIDE SEQUENCE [LARGE SCALE GENOMIC DNA]</scope>
    <source>
        <strain evidence="6 7">DSM 25457</strain>
    </source>
</reference>
<gene>
    <name evidence="6" type="ORF">SAMN06265222_104184</name>
</gene>
<dbReference type="PROSITE" id="PS00674">
    <property type="entry name" value="AAA"/>
    <property type="match status" value="1"/>
</dbReference>
<dbReference type="SMART" id="SM00382">
    <property type="entry name" value="AAA"/>
    <property type="match status" value="1"/>
</dbReference>
<dbReference type="Gene3D" id="1.25.40.10">
    <property type="entry name" value="Tetratricopeptide repeat domain"/>
    <property type="match status" value="1"/>
</dbReference>
<dbReference type="Gene3D" id="1.10.8.60">
    <property type="match status" value="1"/>
</dbReference>
<keyword evidence="2 3" id="KW-0067">ATP-binding</keyword>
<keyword evidence="1 3" id="KW-0547">Nucleotide-binding</keyword>
<accession>A0ABY1PZD1</accession>
<evidence type="ECO:0000313" key="7">
    <source>
        <dbReference type="Proteomes" id="UP001158067"/>
    </source>
</evidence>
<dbReference type="InterPro" id="IPR027417">
    <property type="entry name" value="P-loop_NTPase"/>
</dbReference>
<dbReference type="Proteomes" id="UP001158067">
    <property type="component" value="Unassembled WGS sequence"/>
</dbReference>
<feature type="region of interest" description="Disordered" evidence="4">
    <location>
        <begin position="143"/>
        <end position="169"/>
    </location>
</feature>
<dbReference type="InterPro" id="IPR011990">
    <property type="entry name" value="TPR-like_helical_dom_sf"/>
</dbReference>
<protein>
    <submittedName>
        <fullName evidence="6">AAA+-type ATPase, SpoVK/Ycf46/Vps4 family</fullName>
    </submittedName>
</protein>
<evidence type="ECO:0000256" key="4">
    <source>
        <dbReference type="SAM" id="MobiDB-lite"/>
    </source>
</evidence>
<dbReference type="RefSeq" id="WP_283432370.1">
    <property type="nucleotide sequence ID" value="NZ_CAWLDM010000001.1"/>
</dbReference>